<sequence>MAPKDASSPRDNLDLPRLRILIVEDDPLMQLGLEQVLATYPQFDIVEQVEDGLLGVQAALRLKPDLVIVDIGLPGLDGIAAAQQIKEVLPEVRVVMLTSHTRQTEVLAALGTGAEAYCIKGGSVERLLASITAAAEGAIYLDPQIAQLVVNKLKPLTPKANIGDLSEREMAVLRLIVEGKSNAQIAAELYLSPNTIKTHIRGIMNKLLVDDRVQAAVVALRSGLL</sequence>
<dbReference type="SMART" id="SM00421">
    <property type="entry name" value="HTH_LUXR"/>
    <property type="match status" value="1"/>
</dbReference>
<proteinExistence type="predicted"/>
<dbReference type="GO" id="GO:0000160">
    <property type="term" value="P:phosphorelay signal transduction system"/>
    <property type="evidence" value="ECO:0007669"/>
    <property type="project" value="InterPro"/>
</dbReference>
<evidence type="ECO:0000313" key="6">
    <source>
        <dbReference type="EMBL" id="NER30444.1"/>
    </source>
</evidence>
<dbReference type="SMART" id="SM00448">
    <property type="entry name" value="REC"/>
    <property type="match status" value="1"/>
</dbReference>
<dbReference type="InterPro" id="IPR058245">
    <property type="entry name" value="NreC/VraR/RcsB-like_REC"/>
</dbReference>
<comment type="caution">
    <text evidence="6">The sequence shown here is derived from an EMBL/GenBank/DDBJ whole genome shotgun (WGS) entry which is preliminary data.</text>
</comment>
<evidence type="ECO:0000256" key="2">
    <source>
        <dbReference type="ARBA" id="ARBA00023125"/>
    </source>
</evidence>
<dbReference type="GO" id="GO:0003677">
    <property type="term" value="F:DNA binding"/>
    <property type="evidence" value="ECO:0007669"/>
    <property type="project" value="UniProtKB-KW"/>
</dbReference>
<dbReference type="PROSITE" id="PS50043">
    <property type="entry name" value="HTH_LUXR_2"/>
    <property type="match status" value="1"/>
</dbReference>
<keyword evidence="1 3" id="KW-0597">Phosphoprotein</keyword>
<dbReference type="Pfam" id="PF00072">
    <property type="entry name" value="Response_reg"/>
    <property type="match status" value="1"/>
</dbReference>
<reference evidence="6" key="1">
    <citation type="submission" date="2019-11" db="EMBL/GenBank/DDBJ databases">
        <title>Genomic insights into an expanded diversity of filamentous marine cyanobacteria reveals the extraordinary biosynthetic potential of Moorea and Okeania.</title>
        <authorList>
            <person name="Ferreira Leao T."/>
            <person name="Wang M."/>
            <person name="Moss N."/>
            <person name="Da Silva R."/>
            <person name="Sanders J."/>
            <person name="Nurk S."/>
            <person name="Gurevich A."/>
            <person name="Humphrey G."/>
            <person name="Reher R."/>
            <person name="Zhu Q."/>
            <person name="Belda-Ferre P."/>
            <person name="Glukhov E."/>
            <person name="Rex R."/>
            <person name="Dorrestein P.C."/>
            <person name="Knight R."/>
            <person name="Pevzner P."/>
            <person name="Gerwick W.H."/>
            <person name="Gerwick L."/>
        </authorList>
    </citation>
    <scope>NUCLEOTIDE SEQUENCE</scope>
    <source>
        <strain evidence="6">SIO1C4</strain>
    </source>
</reference>
<dbReference type="EMBL" id="JAAHFQ010000559">
    <property type="protein sequence ID" value="NER30444.1"/>
    <property type="molecule type" value="Genomic_DNA"/>
</dbReference>
<accession>A0A6B3NJZ5</accession>
<evidence type="ECO:0000256" key="3">
    <source>
        <dbReference type="PROSITE-ProRule" id="PRU00169"/>
    </source>
</evidence>
<dbReference type="PRINTS" id="PR00038">
    <property type="entry name" value="HTHLUXR"/>
</dbReference>
<dbReference type="CDD" id="cd06170">
    <property type="entry name" value="LuxR_C_like"/>
    <property type="match status" value="1"/>
</dbReference>
<evidence type="ECO:0000256" key="1">
    <source>
        <dbReference type="ARBA" id="ARBA00022553"/>
    </source>
</evidence>
<dbReference type="InterPro" id="IPR000792">
    <property type="entry name" value="Tscrpt_reg_LuxR_C"/>
</dbReference>
<dbReference type="PANTHER" id="PTHR43214:SF43">
    <property type="entry name" value="TWO-COMPONENT RESPONSE REGULATOR"/>
    <property type="match status" value="1"/>
</dbReference>
<feature type="modified residue" description="4-aspartylphosphate" evidence="3">
    <location>
        <position position="70"/>
    </location>
</feature>
<dbReference type="GO" id="GO:0006355">
    <property type="term" value="P:regulation of DNA-templated transcription"/>
    <property type="evidence" value="ECO:0007669"/>
    <property type="project" value="InterPro"/>
</dbReference>
<dbReference type="AlphaFoldDB" id="A0A6B3NJZ5"/>
<dbReference type="CDD" id="cd17535">
    <property type="entry name" value="REC_NarL-like"/>
    <property type="match status" value="1"/>
</dbReference>
<gene>
    <name evidence="6" type="ORF">F6J89_23190</name>
</gene>
<evidence type="ECO:0000259" key="5">
    <source>
        <dbReference type="PROSITE" id="PS50110"/>
    </source>
</evidence>
<dbReference type="SUPFAM" id="SSF46894">
    <property type="entry name" value="C-terminal effector domain of the bipartite response regulators"/>
    <property type="match status" value="1"/>
</dbReference>
<dbReference type="InterPro" id="IPR001789">
    <property type="entry name" value="Sig_transdc_resp-reg_receiver"/>
</dbReference>
<feature type="domain" description="HTH luxR-type" evidence="4">
    <location>
        <begin position="158"/>
        <end position="223"/>
    </location>
</feature>
<dbReference type="Pfam" id="PF00196">
    <property type="entry name" value="GerE"/>
    <property type="match status" value="1"/>
</dbReference>
<dbReference type="PANTHER" id="PTHR43214">
    <property type="entry name" value="TWO-COMPONENT RESPONSE REGULATOR"/>
    <property type="match status" value="1"/>
</dbReference>
<dbReference type="PROSITE" id="PS50110">
    <property type="entry name" value="RESPONSE_REGULATORY"/>
    <property type="match status" value="1"/>
</dbReference>
<dbReference type="SUPFAM" id="SSF52172">
    <property type="entry name" value="CheY-like"/>
    <property type="match status" value="1"/>
</dbReference>
<protein>
    <submittedName>
        <fullName evidence="6">Response regulator transcription factor</fullName>
    </submittedName>
</protein>
<dbReference type="InterPro" id="IPR011006">
    <property type="entry name" value="CheY-like_superfamily"/>
</dbReference>
<dbReference type="Gene3D" id="3.40.50.2300">
    <property type="match status" value="1"/>
</dbReference>
<keyword evidence="2" id="KW-0238">DNA-binding</keyword>
<organism evidence="6">
    <name type="scientific">Symploca sp. SIO1C4</name>
    <dbReference type="NCBI Taxonomy" id="2607765"/>
    <lineage>
        <taxon>Bacteria</taxon>
        <taxon>Bacillati</taxon>
        <taxon>Cyanobacteriota</taxon>
        <taxon>Cyanophyceae</taxon>
        <taxon>Coleofasciculales</taxon>
        <taxon>Coleofasciculaceae</taxon>
        <taxon>Symploca</taxon>
    </lineage>
</organism>
<evidence type="ECO:0000259" key="4">
    <source>
        <dbReference type="PROSITE" id="PS50043"/>
    </source>
</evidence>
<dbReference type="InterPro" id="IPR016032">
    <property type="entry name" value="Sig_transdc_resp-reg_C-effctor"/>
</dbReference>
<dbReference type="InterPro" id="IPR039420">
    <property type="entry name" value="WalR-like"/>
</dbReference>
<name>A0A6B3NJZ5_9CYAN</name>
<feature type="domain" description="Response regulatory" evidence="5">
    <location>
        <begin position="19"/>
        <end position="135"/>
    </location>
</feature>